<keyword evidence="3 7" id="KW-0813">Transport</keyword>
<dbReference type="SUPFAM" id="SSF103473">
    <property type="entry name" value="MFS general substrate transporter"/>
    <property type="match status" value="1"/>
</dbReference>
<feature type="transmembrane region" description="Helical" evidence="7">
    <location>
        <begin position="160"/>
        <end position="184"/>
    </location>
</feature>
<dbReference type="GO" id="GO:0016020">
    <property type="term" value="C:membrane"/>
    <property type="evidence" value="ECO:0007669"/>
    <property type="project" value="UniProtKB-SubCell"/>
</dbReference>
<dbReference type="EMBL" id="KV784354">
    <property type="protein sequence ID" value="OEU21649.1"/>
    <property type="molecule type" value="Genomic_DNA"/>
</dbReference>
<keyword evidence="6 7" id="KW-0472">Membrane</keyword>
<comment type="subcellular location">
    <subcellularLocation>
        <location evidence="1 7">Membrane</location>
        <topology evidence="1 7">Multi-pass membrane protein</topology>
    </subcellularLocation>
</comment>
<keyword evidence="5 7" id="KW-1133">Transmembrane helix</keyword>
<sequence>MNETAPLISGSNARGSIASHTADSKYCVVLTDDNLNNARWLLYVSHLFNQFSEQSWQFCLAIFLSAFTNYESLILVTSYGLVTYSFVFFFGSSIGRHIDGTNRLTIARQFICLENICVLTATYMCYILLSKEANINIDINSEEHDDLDTVTESIYDRKSILLLIGIHLLGAIALVLDTGFLVAVERDWIVVMSINASNIQKSSGRELTQEEELEVQKSWLSDTNVKMRQIDLSCKIVAPAAAGFFIALFDDGTSKQHGYDLRGAALLVGGVNVAALIVEYICTAKIYHEVPGLSPDPNIVADDDMMAATRNLGKIKDVDLSEDNKTKNKNRRSLHFFDDLEVYFSQSICWAGFSLSLLYLNVALTFGNIMTGYLIWRGISMEMIGLWRGVASAAGLGGTFVYHCMVKKMSLVDVGMVSVVFQLLCLTACYVSLFVDNINIFFTLLISGVCFSRIGLWVFDISITQLMQLHIPAPVRGVVGGVQQSLNALFTVIIYTAGLFISNPKYFYIYASISFAGVVLAAFFYGLMVFSRKRIFQSNDNIESAPIEQLKSDSERTPDSR</sequence>
<dbReference type="Proteomes" id="UP000095751">
    <property type="component" value="Unassembled WGS sequence"/>
</dbReference>
<evidence type="ECO:0000256" key="6">
    <source>
        <dbReference type="ARBA" id="ARBA00023136"/>
    </source>
</evidence>
<organism evidence="8 9">
    <name type="scientific">Fragilariopsis cylindrus CCMP1102</name>
    <dbReference type="NCBI Taxonomy" id="635003"/>
    <lineage>
        <taxon>Eukaryota</taxon>
        <taxon>Sar</taxon>
        <taxon>Stramenopiles</taxon>
        <taxon>Ochrophyta</taxon>
        <taxon>Bacillariophyta</taxon>
        <taxon>Bacillariophyceae</taxon>
        <taxon>Bacillariophycidae</taxon>
        <taxon>Bacillariales</taxon>
        <taxon>Bacillariaceae</taxon>
        <taxon>Fragilariopsis</taxon>
    </lineage>
</organism>
<feature type="transmembrane region" description="Helical" evidence="7">
    <location>
        <begin position="232"/>
        <end position="249"/>
    </location>
</feature>
<feature type="transmembrane region" description="Helical" evidence="7">
    <location>
        <begin position="507"/>
        <end position="530"/>
    </location>
</feature>
<feature type="transmembrane region" description="Helical" evidence="7">
    <location>
        <begin position="440"/>
        <end position="459"/>
    </location>
</feature>
<accession>A0A1E7FU17</accession>
<evidence type="ECO:0000256" key="7">
    <source>
        <dbReference type="RuleBase" id="RU365065"/>
    </source>
</evidence>
<keyword evidence="7" id="KW-0406">Ion transport</keyword>
<reference evidence="8 9" key="1">
    <citation type="submission" date="2016-09" db="EMBL/GenBank/DDBJ databases">
        <title>Extensive genetic diversity and differential bi-allelic expression allows diatom success in the polar Southern Ocean.</title>
        <authorList>
            <consortium name="DOE Joint Genome Institute"/>
            <person name="Mock T."/>
            <person name="Otillar R.P."/>
            <person name="Strauss J."/>
            <person name="Dupont C."/>
            <person name="Frickenhaus S."/>
            <person name="Maumus F."/>
            <person name="Mcmullan M."/>
            <person name="Sanges R."/>
            <person name="Schmutz J."/>
            <person name="Toseland A."/>
            <person name="Valas R."/>
            <person name="Veluchamy A."/>
            <person name="Ward B.J."/>
            <person name="Allen A."/>
            <person name="Barry K."/>
            <person name="Falciatore A."/>
            <person name="Ferrante M."/>
            <person name="Fortunato A.E."/>
            <person name="Gloeckner G."/>
            <person name="Gruber A."/>
            <person name="Hipkin R."/>
            <person name="Janech M."/>
            <person name="Kroth P."/>
            <person name="Leese F."/>
            <person name="Lindquist E."/>
            <person name="Lyon B.R."/>
            <person name="Martin J."/>
            <person name="Mayer C."/>
            <person name="Parker M."/>
            <person name="Quesneville H."/>
            <person name="Raymond J."/>
            <person name="Uhlig C."/>
            <person name="Valentin K.U."/>
            <person name="Worden A.Z."/>
            <person name="Armbrust E.V."/>
            <person name="Bowler C."/>
            <person name="Green B."/>
            <person name="Moulton V."/>
            <person name="Van Oosterhout C."/>
            <person name="Grigoriev I."/>
        </authorList>
    </citation>
    <scope>NUCLEOTIDE SEQUENCE [LARGE SCALE GENOMIC DNA]</scope>
    <source>
        <strain evidence="8 9">CCMP1102</strain>
    </source>
</reference>
<evidence type="ECO:0000256" key="5">
    <source>
        <dbReference type="ARBA" id="ARBA00022989"/>
    </source>
</evidence>
<evidence type="ECO:0000313" key="9">
    <source>
        <dbReference type="Proteomes" id="UP000095751"/>
    </source>
</evidence>
<evidence type="ECO:0000313" key="8">
    <source>
        <dbReference type="EMBL" id="OEU21649.1"/>
    </source>
</evidence>
<feature type="transmembrane region" description="Helical" evidence="7">
    <location>
        <begin position="73"/>
        <end position="94"/>
    </location>
</feature>
<dbReference type="Pfam" id="PF06963">
    <property type="entry name" value="FPN1"/>
    <property type="match status" value="2"/>
</dbReference>
<dbReference type="GO" id="GO:0005381">
    <property type="term" value="F:iron ion transmembrane transporter activity"/>
    <property type="evidence" value="ECO:0007669"/>
    <property type="project" value="UniProtKB-UniRule"/>
</dbReference>
<dbReference type="PANTHER" id="PTHR11660">
    <property type="entry name" value="SOLUTE CARRIER FAMILY 40 MEMBER"/>
    <property type="match status" value="1"/>
</dbReference>
<name>A0A1E7FU17_9STRA</name>
<evidence type="ECO:0000256" key="4">
    <source>
        <dbReference type="ARBA" id="ARBA00022692"/>
    </source>
</evidence>
<evidence type="ECO:0000256" key="3">
    <source>
        <dbReference type="ARBA" id="ARBA00022448"/>
    </source>
</evidence>
<evidence type="ECO:0000256" key="2">
    <source>
        <dbReference type="ARBA" id="ARBA00006279"/>
    </source>
</evidence>
<feature type="transmembrane region" description="Helical" evidence="7">
    <location>
        <begin position="414"/>
        <end position="434"/>
    </location>
</feature>
<gene>
    <name evidence="8" type="primary">FPN1</name>
    <name evidence="8" type="ORF">FRACYDRAFT_223989</name>
</gene>
<dbReference type="AlphaFoldDB" id="A0A1E7FU17"/>
<keyword evidence="4 7" id="KW-0812">Transmembrane</keyword>
<feature type="transmembrane region" description="Helical" evidence="7">
    <location>
        <begin position="480"/>
        <end position="501"/>
    </location>
</feature>
<dbReference type="OrthoDB" id="648861at2759"/>
<proteinExistence type="inferred from homology"/>
<dbReference type="KEGG" id="fcy:FRACYDRAFT_223989"/>
<comment type="caution">
    <text evidence="7">Lacks conserved residue(s) required for the propagation of feature annotation.</text>
</comment>
<dbReference type="InterPro" id="IPR036259">
    <property type="entry name" value="MFS_trans_sf"/>
</dbReference>
<keyword evidence="9" id="KW-1185">Reference proteome</keyword>
<feature type="transmembrane region" description="Helical" evidence="7">
    <location>
        <begin position="385"/>
        <end position="402"/>
    </location>
</feature>
<feature type="transmembrane region" description="Helical" evidence="7">
    <location>
        <begin position="261"/>
        <end position="282"/>
    </location>
</feature>
<comment type="similarity">
    <text evidence="2 7">Belongs to the ferroportin (FP) (TC 2.A.100) family. SLC40A subfamily.</text>
</comment>
<protein>
    <recommendedName>
        <fullName evidence="7">Solute carrier family 40 member</fullName>
    </recommendedName>
</protein>
<comment type="function">
    <text evidence="7">May be involved in iron transport and iron homeostasis.</text>
</comment>
<evidence type="ECO:0000256" key="1">
    <source>
        <dbReference type="ARBA" id="ARBA00004141"/>
    </source>
</evidence>
<dbReference type="InterPro" id="IPR009716">
    <property type="entry name" value="Ferroportin-1"/>
</dbReference>
<dbReference type="PANTHER" id="PTHR11660:SF57">
    <property type="entry name" value="SOLUTE CARRIER FAMILY 40 MEMBER"/>
    <property type="match status" value="1"/>
</dbReference>
<dbReference type="InParanoid" id="A0A1E7FU17"/>